<accession>A0ABD3FVF7</accession>
<gene>
    <name evidence="3" type="ORF">V7S43_004979</name>
</gene>
<evidence type="ECO:0000313" key="4">
    <source>
        <dbReference type="Proteomes" id="UP001632037"/>
    </source>
</evidence>
<reference evidence="3 4" key="1">
    <citation type="submission" date="2024-09" db="EMBL/GenBank/DDBJ databases">
        <title>Genome sequencing and assembly of Phytophthora oleae, isolate VK10A, causative agent of rot of olive drupes.</title>
        <authorList>
            <person name="Conti Taguali S."/>
            <person name="Riolo M."/>
            <person name="La Spada F."/>
            <person name="Cacciola S.O."/>
            <person name="Dionisio G."/>
        </authorList>
    </citation>
    <scope>NUCLEOTIDE SEQUENCE [LARGE SCALE GENOMIC DNA]</scope>
    <source>
        <strain evidence="3 4">VK10A</strain>
    </source>
</reference>
<keyword evidence="2" id="KW-0732">Signal</keyword>
<feature type="chain" id="PRO_5044808167" description="Ras-GAP domain-containing protein" evidence="2">
    <location>
        <begin position="16"/>
        <end position="1512"/>
    </location>
</feature>
<feature type="signal peptide" evidence="2">
    <location>
        <begin position="1"/>
        <end position="15"/>
    </location>
</feature>
<dbReference type="EMBL" id="JBIMZQ010000008">
    <property type="protein sequence ID" value="KAL3669594.1"/>
    <property type="molecule type" value="Genomic_DNA"/>
</dbReference>
<feature type="region of interest" description="Disordered" evidence="1">
    <location>
        <begin position="1468"/>
        <end position="1490"/>
    </location>
</feature>
<comment type="caution">
    <text evidence="3">The sequence shown here is derived from an EMBL/GenBank/DDBJ whole genome shotgun (WGS) entry which is preliminary data.</text>
</comment>
<organism evidence="3 4">
    <name type="scientific">Phytophthora oleae</name>
    <dbReference type="NCBI Taxonomy" id="2107226"/>
    <lineage>
        <taxon>Eukaryota</taxon>
        <taxon>Sar</taxon>
        <taxon>Stramenopiles</taxon>
        <taxon>Oomycota</taxon>
        <taxon>Peronosporomycetes</taxon>
        <taxon>Peronosporales</taxon>
        <taxon>Peronosporaceae</taxon>
        <taxon>Phytophthora</taxon>
    </lineage>
</organism>
<name>A0ABD3FVF7_9STRA</name>
<proteinExistence type="predicted"/>
<evidence type="ECO:0000256" key="1">
    <source>
        <dbReference type="SAM" id="MobiDB-lite"/>
    </source>
</evidence>
<evidence type="ECO:0000256" key="2">
    <source>
        <dbReference type="SAM" id="SignalP"/>
    </source>
</evidence>
<evidence type="ECO:0000313" key="3">
    <source>
        <dbReference type="EMBL" id="KAL3669594.1"/>
    </source>
</evidence>
<dbReference type="Proteomes" id="UP001632037">
    <property type="component" value="Unassembled WGS sequence"/>
</dbReference>
<sequence>MWLLTLLLCMAGAVGIEKDLPISNFLAERASWQPMCLYAFDDTISNGSTFKNRVPDESCPFDALQPDTELVTSLNTASSYWQLGVRLTEAPNNDTKRAQLSSISSVSAREFFSMAAVMNNSLNGGGVTIELVIRLQAETNHRMTLFSIANEYDDCADSGFRLDVNEHQVLAFIYFLPIFEEDGERVEACYEQRLFSVNNAAKCQLPVEKTPPVHITVTLDPRERGFWKTSFYVSYADPDTMQRVDCVVHDEQHPPSSQVLHKLIKGRYRLYLGNSSRNVTSPRQRRHLVLARQFDPFGNTGTNATERLRVMLKQKLASINGPQLPKAMRIFGDNSLSLSILGITFPPLNEDTPLAYLRSKFADFKEKYGDQIVDYLVNLVQQKANGPIVTNRGQVSSDKSGEFSRATLFQSAGGSTFDLFHFAIYRHVVSEEEVASISKQLLLPSRQFPSLQQTVRISEDSLVLLNLTLFDGVFNDLRLELRDLPEFGRLLLFPSRTPVTIANWEAFRDLPLKYQRSIFFQPEPDQNNENLPLPNPMAFSRRLEPYATVTFGIAGSLAGREVNKSVAARIDIFVDAVNDAPRPQKVEAEVSVEIGAPITLDLKGEDVDGAPEAIEPQTGASGSRDFLSKFDFTNETTDTTSFQLLKIVTMPKFGKLFDCNASCGSESLEDGQIYQNSSEIMNATHSTSLRYIYHGWGRANCALSGNSPLVVDELRYQLSDGAPGVLSSVAVIKFILVCGKEKSLENQNVLSTVRVEEDSLQSVNLGTMDPLAAFFHTGTRVKVSVLPQYAALFQYHGSESSAANVSLEFVGARIRAVNTTVESVSGCVVFVPKPDYFNSKAHQRVSDIDFFEYQVLNTPPTNDSVIFNGNSPSARFVNGLEPRRVELEVENVPDSVVILPPFIFLTNVSSGGIVPTPVVFQDPDSTNSNDLYQVNIEANDGAFEFGVAITDDDVMSGCPYERPCTLNRSTNGNSTSSRDEELQFYITTQLFDPSHIRVTGTKVALTTALAGLSFRGLAGSNSHNAEFTLWVGRIYENGSEQQTETSFTINFQPQRQSESIAAKDLVSVLKSRYIPTLLVLLAGWLALSTGNCLSIEFCCCCCGKARKKRRRRLEQQQRLFQEQVAQNDHEYSVLLMDLADILLGPELVTTRCVLDTGSFSKYSPTLLQAFVWRSLLPLLERERQGTRFVFQLVAIEYSQGAATMVDAASFQHQGFLTQKSTASKVLASFCRAIGASWISALLSVDTTGDAFLELENLLDRIMAQVEELPVEVVILCRACTRLFRGESTFSPETELDGVHIVFFNHFLGPALEFPLDNVRGFNPSKQQRNTLRATAYRIAGFRSKTTGSPLDTDTSRHNYEAVLERILQSSTIKSAFDPEEPTDVDCELIGMCLMNIHSLLDSYFFEFKERISLTQTTPSTESIVLRMSHLLKALDWPLASIDELVEHAKPELLDDPLLWNGFSSQEWQERAQTQQPAPSTTREKPNSLSTNVFDEIILEGDDRSPRDVDWVN</sequence>
<keyword evidence="4" id="KW-1185">Reference proteome</keyword>
<evidence type="ECO:0008006" key="5">
    <source>
        <dbReference type="Google" id="ProtNLM"/>
    </source>
</evidence>
<protein>
    <recommendedName>
        <fullName evidence="5">Ras-GAP domain-containing protein</fullName>
    </recommendedName>
</protein>